<feature type="region of interest" description="Disordered" evidence="9">
    <location>
        <begin position="1"/>
        <end position="36"/>
    </location>
</feature>
<keyword evidence="4 8" id="KW-0863">Zinc-finger</keyword>
<reference evidence="12" key="1">
    <citation type="journal article" date="2017" name="Nat. Commun.">
        <title>The North American bullfrog draft genome provides insight into hormonal regulation of long noncoding RNA.</title>
        <authorList>
            <person name="Hammond S.A."/>
            <person name="Warren R.L."/>
            <person name="Vandervalk B.P."/>
            <person name="Kucuk E."/>
            <person name="Khan H."/>
            <person name="Gibb E.A."/>
            <person name="Pandoh P."/>
            <person name="Kirk H."/>
            <person name="Zhao Y."/>
            <person name="Jones M."/>
            <person name="Mungall A.J."/>
            <person name="Coope R."/>
            <person name="Pleasance S."/>
            <person name="Moore R.A."/>
            <person name="Holt R.A."/>
            <person name="Round J.M."/>
            <person name="Ohora S."/>
            <person name="Walle B.V."/>
            <person name="Veldhoen N."/>
            <person name="Helbing C.C."/>
            <person name="Birol I."/>
        </authorList>
    </citation>
    <scope>NUCLEOTIDE SEQUENCE [LARGE SCALE GENOMIC DNA]</scope>
</reference>
<feature type="domain" description="C2H2-type" evidence="10">
    <location>
        <begin position="205"/>
        <end position="232"/>
    </location>
</feature>
<keyword evidence="3" id="KW-0677">Repeat</keyword>
<name>A0A2G9QLG2_AQUCT</name>
<accession>A0A2G9QLG2</accession>
<dbReference type="PANTHER" id="PTHR23226">
    <property type="entry name" value="ZINC FINGER AND SCAN DOMAIN-CONTAINING"/>
    <property type="match status" value="1"/>
</dbReference>
<dbReference type="PROSITE" id="PS00028">
    <property type="entry name" value="ZINC_FINGER_C2H2_1"/>
    <property type="match status" value="1"/>
</dbReference>
<keyword evidence="12" id="KW-1185">Reference proteome</keyword>
<keyword evidence="2" id="KW-0479">Metal-binding</keyword>
<proteinExistence type="predicted"/>
<evidence type="ECO:0000313" key="12">
    <source>
        <dbReference type="Proteomes" id="UP000228934"/>
    </source>
</evidence>
<evidence type="ECO:0000256" key="1">
    <source>
        <dbReference type="ARBA" id="ARBA00004123"/>
    </source>
</evidence>
<evidence type="ECO:0000256" key="8">
    <source>
        <dbReference type="PROSITE-ProRule" id="PRU00042"/>
    </source>
</evidence>
<dbReference type="GO" id="GO:0008270">
    <property type="term" value="F:zinc ion binding"/>
    <property type="evidence" value="ECO:0007669"/>
    <property type="project" value="UniProtKB-KW"/>
</dbReference>
<dbReference type="OrthoDB" id="9631529at2759"/>
<dbReference type="GO" id="GO:0000981">
    <property type="term" value="F:DNA-binding transcription factor activity, RNA polymerase II-specific"/>
    <property type="evidence" value="ECO:0007669"/>
    <property type="project" value="TreeGrafter"/>
</dbReference>
<evidence type="ECO:0000256" key="7">
    <source>
        <dbReference type="ARBA" id="ARBA00023242"/>
    </source>
</evidence>
<evidence type="ECO:0000256" key="3">
    <source>
        <dbReference type="ARBA" id="ARBA00022737"/>
    </source>
</evidence>
<keyword evidence="7" id="KW-0539">Nucleus</keyword>
<evidence type="ECO:0000256" key="4">
    <source>
        <dbReference type="ARBA" id="ARBA00022771"/>
    </source>
</evidence>
<protein>
    <recommendedName>
        <fullName evidence="10">C2H2-type domain-containing protein</fullName>
    </recommendedName>
</protein>
<evidence type="ECO:0000256" key="5">
    <source>
        <dbReference type="ARBA" id="ARBA00022833"/>
    </source>
</evidence>
<evidence type="ECO:0000259" key="10">
    <source>
        <dbReference type="PROSITE" id="PS50157"/>
    </source>
</evidence>
<dbReference type="Pfam" id="PF00096">
    <property type="entry name" value="zf-C2H2"/>
    <property type="match status" value="1"/>
</dbReference>
<dbReference type="PROSITE" id="PS50157">
    <property type="entry name" value="ZINC_FINGER_C2H2_2"/>
    <property type="match status" value="2"/>
</dbReference>
<dbReference type="EMBL" id="KV960128">
    <property type="protein sequence ID" value="PIO16434.1"/>
    <property type="molecule type" value="Genomic_DNA"/>
</dbReference>
<evidence type="ECO:0000256" key="2">
    <source>
        <dbReference type="ARBA" id="ARBA00022723"/>
    </source>
</evidence>
<comment type="subcellular location">
    <subcellularLocation>
        <location evidence="1">Nucleus</location>
    </subcellularLocation>
</comment>
<sequence>IKEEPRSDGEDPTNMDISLPIDHTQSPSVEIKEEEEDFPPAGIRILKGIITDSDIHSFTITGEYIRGRKVKTKPKQEKVVASKHPCPVCKKGFSTHGNMIKEEDEGSPAAGIDILKRTITDTDTITGENKKIKLMTKPTKVKGPPAAQPSKNNHLCPVCKRNFSSHGNMEFHNGKKLCCPVCGAEFCNKMDLKAHVQIHKVSNVLYCAECNVIFPTNLSVLVHEKIHTGGKPFCCSHCGNASPVNPKSPNT</sequence>
<organism evidence="11 12">
    <name type="scientific">Aquarana catesbeiana</name>
    <name type="common">American bullfrog</name>
    <name type="synonym">Rana catesbeiana</name>
    <dbReference type="NCBI Taxonomy" id="8400"/>
    <lineage>
        <taxon>Eukaryota</taxon>
        <taxon>Metazoa</taxon>
        <taxon>Chordata</taxon>
        <taxon>Craniata</taxon>
        <taxon>Vertebrata</taxon>
        <taxon>Euteleostomi</taxon>
        <taxon>Amphibia</taxon>
        <taxon>Batrachia</taxon>
        <taxon>Anura</taxon>
        <taxon>Neobatrachia</taxon>
        <taxon>Ranoidea</taxon>
        <taxon>Ranidae</taxon>
        <taxon>Aquarana</taxon>
    </lineage>
</organism>
<dbReference type="Gene3D" id="3.30.160.60">
    <property type="entry name" value="Classic Zinc Finger"/>
    <property type="match status" value="2"/>
</dbReference>
<evidence type="ECO:0000256" key="9">
    <source>
        <dbReference type="SAM" id="MobiDB-lite"/>
    </source>
</evidence>
<dbReference type="GO" id="GO:0005634">
    <property type="term" value="C:nucleus"/>
    <property type="evidence" value="ECO:0007669"/>
    <property type="project" value="UniProtKB-SubCell"/>
</dbReference>
<evidence type="ECO:0000256" key="6">
    <source>
        <dbReference type="ARBA" id="ARBA00023125"/>
    </source>
</evidence>
<keyword evidence="6" id="KW-0238">DNA-binding</keyword>
<feature type="domain" description="C2H2-type" evidence="10">
    <location>
        <begin position="177"/>
        <end position="199"/>
    </location>
</feature>
<dbReference type="Proteomes" id="UP000228934">
    <property type="component" value="Unassembled WGS sequence"/>
</dbReference>
<dbReference type="InterPro" id="IPR036236">
    <property type="entry name" value="Znf_C2H2_sf"/>
</dbReference>
<dbReference type="SMART" id="SM00355">
    <property type="entry name" value="ZnF_C2H2"/>
    <property type="match status" value="3"/>
</dbReference>
<dbReference type="AlphaFoldDB" id="A0A2G9QLG2"/>
<dbReference type="PANTHER" id="PTHR23226:SF416">
    <property type="entry name" value="FI01424P"/>
    <property type="match status" value="1"/>
</dbReference>
<gene>
    <name evidence="11" type="ORF">AB205_0126710</name>
</gene>
<dbReference type="SUPFAM" id="SSF57667">
    <property type="entry name" value="beta-beta-alpha zinc fingers"/>
    <property type="match status" value="1"/>
</dbReference>
<dbReference type="GO" id="GO:0000978">
    <property type="term" value="F:RNA polymerase II cis-regulatory region sequence-specific DNA binding"/>
    <property type="evidence" value="ECO:0007669"/>
    <property type="project" value="TreeGrafter"/>
</dbReference>
<evidence type="ECO:0000313" key="11">
    <source>
        <dbReference type="EMBL" id="PIO16434.1"/>
    </source>
</evidence>
<feature type="non-terminal residue" evidence="11">
    <location>
        <position position="1"/>
    </location>
</feature>
<dbReference type="InterPro" id="IPR013087">
    <property type="entry name" value="Znf_C2H2_type"/>
</dbReference>
<keyword evidence="5" id="KW-0862">Zinc</keyword>